<keyword evidence="4" id="KW-1185">Reference proteome</keyword>
<keyword evidence="2" id="KW-0808">Transferase</keyword>
<organism evidence="3 4">
    <name type="scientific">Rheinheimera aquimaris</name>
    <dbReference type="NCBI Taxonomy" id="412437"/>
    <lineage>
        <taxon>Bacteria</taxon>
        <taxon>Pseudomonadati</taxon>
        <taxon>Pseudomonadota</taxon>
        <taxon>Gammaproteobacteria</taxon>
        <taxon>Chromatiales</taxon>
        <taxon>Chromatiaceae</taxon>
        <taxon>Rheinheimera</taxon>
    </lineage>
</organism>
<dbReference type="Gene3D" id="3.40.50.2000">
    <property type="entry name" value="Glycogen Phosphorylase B"/>
    <property type="match status" value="2"/>
</dbReference>
<dbReference type="PANTHER" id="PTHR30160:SF21">
    <property type="entry name" value="LIPOPOLYSACCHARIDE CORE HEPTOSYLTRANSFERASE OPSX"/>
    <property type="match status" value="1"/>
</dbReference>
<comment type="caution">
    <text evidence="3">The sequence shown here is derived from an EMBL/GenBank/DDBJ whole genome shotgun (WGS) entry which is preliminary data.</text>
</comment>
<accession>A0ABP3P5R1</accession>
<evidence type="ECO:0000313" key="4">
    <source>
        <dbReference type="Proteomes" id="UP001501169"/>
    </source>
</evidence>
<dbReference type="PANTHER" id="PTHR30160">
    <property type="entry name" value="TETRAACYLDISACCHARIDE 4'-KINASE-RELATED"/>
    <property type="match status" value="1"/>
</dbReference>
<dbReference type="InterPro" id="IPR002201">
    <property type="entry name" value="Glyco_trans_9"/>
</dbReference>
<proteinExistence type="predicted"/>
<keyword evidence="1" id="KW-0328">Glycosyltransferase</keyword>
<protein>
    <submittedName>
        <fullName evidence="3">Glycosyltransferase family 9 protein</fullName>
    </submittedName>
</protein>
<dbReference type="Pfam" id="PF01075">
    <property type="entry name" value="Glyco_transf_9"/>
    <property type="match status" value="1"/>
</dbReference>
<evidence type="ECO:0000256" key="2">
    <source>
        <dbReference type="ARBA" id="ARBA00022679"/>
    </source>
</evidence>
<evidence type="ECO:0000313" key="3">
    <source>
        <dbReference type="EMBL" id="GAA0559963.1"/>
    </source>
</evidence>
<dbReference type="SUPFAM" id="SSF53756">
    <property type="entry name" value="UDP-Glycosyltransferase/glycogen phosphorylase"/>
    <property type="match status" value="1"/>
</dbReference>
<dbReference type="InterPro" id="IPR051199">
    <property type="entry name" value="LPS_LOS_Heptosyltrfase"/>
</dbReference>
<name>A0ABP3P5R1_9GAMM</name>
<reference evidence="4" key="1">
    <citation type="journal article" date="2019" name="Int. J. Syst. Evol. Microbiol.">
        <title>The Global Catalogue of Microorganisms (GCM) 10K type strain sequencing project: providing services to taxonomists for standard genome sequencing and annotation.</title>
        <authorList>
            <consortium name="The Broad Institute Genomics Platform"/>
            <consortium name="The Broad Institute Genome Sequencing Center for Infectious Disease"/>
            <person name="Wu L."/>
            <person name="Ma J."/>
        </authorList>
    </citation>
    <scope>NUCLEOTIDE SEQUENCE [LARGE SCALE GENOMIC DNA]</scope>
    <source>
        <strain evidence="4">JCM 14331</strain>
    </source>
</reference>
<dbReference type="EMBL" id="BAAAEO010000004">
    <property type="protein sequence ID" value="GAA0559963.1"/>
    <property type="molecule type" value="Genomic_DNA"/>
</dbReference>
<dbReference type="RefSeq" id="WP_226767389.1">
    <property type="nucleotide sequence ID" value="NZ_BAAAEO010000004.1"/>
</dbReference>
<gene>
    <name evidence="3" type="ORF">GCM10009098_30000</name>
</gene>
<evidence type="ECO:0000256" key="1">
    <source>
        <dbReference type="ARBA" id="ARBA00022676"/>
    </source>
</evidence>
<dbReference type="CDD" id="cd03789">
    <property type="entry name" value="GT9_LPS_heptosyltransferase"/>
    <property type="match status" value="1"/>
</dbReference>
<dbReference type="Proteomes" id="UP001501169">
    <property type="component" value="Unassembled WGS sequence"/>
</dbReference>
<sequence length="358" mass="39352">MVKQWNPAGLTSICILRLSAIGDVCNAVSVVQAIQRQYPKAQITWVIGKVEAVLLAGLPGVRFVVFDKKQGKAAYSQLKQALKHDYFDVLLHMQVAFRANVASLCINAGKKIGFDWHTAKELHALFMRHRIEPAPRSHVLDGFRQFAKAIGVTEQTLGQTPSWQLPISNADEQWAKAQLAATGNNRTLIISPAASKAERNWLPERYAALADYATEQGFAVLLCGGPTELERNLSQAIIAQAKQPITDLTGKTSLKQLQALLKHTHLVLAPDTGPAHMAVAEGTPVIGLYGHSNPDRTGPYLFRQYVVEVYHKSLLQQYGKTADQLKWGTRVKGADIMQQISVAAVTAMFDKVVAEQQL</sequence>